<protein>
    <submittedName>
        <fullName evidence="2">TIGR04086 family membrane protein</fullName>
    </submittedName>
</protein>
<dbReference type="RefSeq" id="WP_262396675.1">
    <property type="nucleotide sequence ID" value="NZ_JACRTC010000001.1"/>
</dbReference>
<keyword evidence="1" id="KW-0812">Transmembrane</keyword>
<name>A0A926I630_9FIRM</name>
<dbReference type="Proteomes" id="UP000660861">
    <property type="component" value="Unassembled WGS sequence"/>
</dbReference>
<feature type="transmembrane region" description="Helical" evidence="1">
    <location>
        <begin position="21"/>
        <end position="49"/>
    </location>
</feature>
<keyword evidence="1" id="KW-1133">Transmembrane helix</keyword>
<accession>A0A926I630</accession>
<organism evidence="2 3">
    <name type="scientific">Zongyangia hominis</name>
    <dbReference type="NCBI Taxonomy" id="2763677"/>
    <lineage>
        <taxon>Bacteria</taxon>
        <taxon>Bacillati</taxon>
        <taxon>Bacillota</taxon>
        <taxon>Clostridia</taxon>
        <taxon>Eubacteriales</taxon>
        <taxon>Oscillospiraceae</taxon>
        <taxon>Zongyangia</taxon>
    </lineage>
</organism>
<feature type="transmembrane region" description="Helical" evidence="1">
    <location>
        <begin position="84"/>
        <end position="110"/>
    </location>
</feature>
<feature type="transmembrane region" description="Helical" evidence="1">
    <location>
        <begin position="116"/>
        <end position="134"/>
    </location>
</feature>
<dbReference type="AlphaFoldDB" id="A0A926I630"/>
<dbReference type="EMBL" id="JACRTC010000001">
    <property type="protein sequence ID" value="MBC8569579.1"/>
    <property type="molecule type" value="Genomic_DNA"/>
</dbReference>
<evidence type="ECO:0000313" key="2">
    <source>
        <dbReference type="EMBL" id="MBC8569579.1"/>
    </source>
</evidence>
<sequence>MKQRKSRHEQQNQEESFVKTYLKPVGIGLGVGVAVLFVLLLIFSLIISAKDFPSGLILPLSLFCLSVGALAAGFVSAKLAGEHGLFYGFCCGLILSILILICTMITGQSYLSVTGIYKFLCAIIFASLGGIFGVNQRRRRK</sequence>
<keyword evidence="1" id="KW-0472">Membrane</keyword>
<dbReference type="Pfam" id="PF12670">
    <property type="entry name" value="DUF3792"/>
    <property type="match status" value="1"/>
</dbReference>
<gene>
    <name evidence="2" type="ORF">H8709_01920</name>
</gene>
<comment type="caution">
    <text evidence="2">The sequence shown here is derived from an EMBL/GenBank/DDBJ whole genome shotgun (WGS) entry which is preliminary data.</text>
</comment>
<dbReference type="NCBIfam" id="TIGR04086">
    <property type="entry name" value="TIGR04086_membr"/>
    <property type="match status" value="1"/>
</dbReference>
<keyword evidence="3" id="KW-1185">Reference proteome</keyword>
<proteinExistence type="predicted"/>
<feature type="transmembrane region" description="Helical" evidence="1">
    <location>
        <begin position="55"/>
        <end position="77"/>
    </location>
</feature>
<reference evidence="2" key="1">
    <citation type="submission" date="2020-08" db="EMBL/GenBank/DDBJ databases">
        <title>Genome public.</title>
        <authorList>
            <person name="Liu C."/>
            <person name="Sun Q."/>
        </authorList>
    </citation>
    <scope>NUCLEOTIDE SEQUENCE</scope>
    <source>
        <strain evidence="2">NSJ-54</strain>
    </source>
</reference>
<dbReference type="InterPro" id="IPR023804">
    <property type="entry name" value="DUF3792_TM"/>
</dbReference>
<evidence type="ECO:0000256" key="1">
    <source>
        <dbReference type="SAM" id="Phobius"/>
    </source>
</evidence>
<evidence type="ECO:0000313" key="3">
    <source>
        <dbReference type="Proteomes" id="UP000660861"/>
    </source>
</evidence>